<evidence type="ECO:0000256" key="11">
    <source>
        <dbReference type="SAM" id="MobiDB-lite"/>
    </source>
</evidence>
<evidence type="ECO:0000256" key="3">
    <source>
        <dbReference type="ARBA" id="ARBA00018103"/>
    </source>
</evidence>
<dbReference type="GO" id="GO:0005886">
    <property type="term" value="C:plasma membrane"/>
    <property type="evidence" value="ECO:0007669"/>
    <property type="project" value="UniProtKB-SubCell"/>
</dbReference>
<evidence type="ECO:0000256" key="12">
    <source>
        <dbReference type="SAM" id="Phobius"/>
    </source>
</evidence>
<keyword evidence="5 12" id="KW-0812">Transmembrane</keyword>
<sequence length="171" mass="18820">MAEYQLLRAWKMETKPPQPGKLGSETIAGQNFSLNFTLPANTTSPPVVTSGKEVDCGPSLGVAAGIPSLVATALLVALLFTVIHRRRHREQAEDSDRPCEISEISDNPKISENPRRAAPPESHTAGTHEAHVYVTTVSGREEPLPPDSYRPPEALQRRRGLWWLVPRLSLE</sequence>
<dbReference type="GeneID" id="105986578"/>
<proteinExistence type="predicted"/>
<evidence type="ECO:0000256" key="4">
    <source>
        <dbReference type="ARBA" id="ARBA00022475"/>
    </source>
</evidence>
<dbReference type="PANTHER" id="PTHR21102">
    <property type="entry name" value="OPALIN"/>
    <property type="match status" value="1"/>
</dbReference>
<evidence type="ECO:0000256" key="5">
    <source>
        <dbReference type="ARBA" id="ARBA00022692"/>
    </source>
</evidence>
<name>A0A1S3F8N8_DIPOR</name>
<protein>
    <recommendedName>
        <fullName evidence="3">Opalin</fullName>
    </recommendedName>
    <alternativeName>
        <fullName evidence="10">Oligodendrocytic myelin paranodal and inner loop protein</fullName>
    </alternativeName>
    <alternativeName>
        <fullName evidence="9">Transmembrane protein 10</fullName>
    </alternativeName>
</protein>
<dbReference type="InParanoid" id="A0A1S3F8N8"/>
<dbReference type="PANTHER" id="PTHR21102:SF0">
    <property type="entry name" value="OPALIN"/>
    <property type="match status" value="1"/>
</dbReference>
<feature type="region of interest" description="Disordered" evidence="11">
    <location>
        <begin position="87"/>
        <end position="152"/>
    </location>
</feature>
<evidence type="ECO:0000256" key="9">
    <source>
        <dbReference type="ARBA" id="ARBA00031187"/>
    </source>
</evidence>
<dbReference type="KEGG" id="dord:105986578"/>
<dbReference type="CTD" id="93377"/>
<evidence type="ECO:0000313" key="13">
    <source>
        <dbReference type="Proteomes" id="UP000081671"/>
    </source>
</evidence>
<evidence type="ECO:0000313" key="14">
    <source>
        <dbReference type="RefSeq" id="XP_012873028.1"/>
    </source>
</evidence>
<accession>A0A1S3F8N8</accession>
<comment type="function">
    <text evidence="1">Central nervous system-specific myelin protein that increase myelin genes expression during oligodendrocyte differentiation. Promotes oligodendrocyte terminal differentiation.</text>
</comment>
<comment type="subcellular location">
    <subcellularLocation>
        <location evidence="2">Cell membrane</location>
        <topology evidence="2">Single-pass type I membrane protein</topology>
    </subcellularLocation>
</comment>
<evidence type="ECO:0000256" key="2">
    <source>
        <dbReference type="ARBA" id="ARBA00004251"/>
    </source>
</evidence>
<dbReference type="Proteomes" id="UP000081671">
    <property type="component" value="Unplaced"/>
</dbReference>
<keyword evidence="6 12" id="KW-1133">Transmembrane helix</keyword>
<feature type="compositionally biased region" description="Basic and acidic residues" evidence="11">
    <location>
        <begin position="90"/>
        <end position="100"/>
    </location>
</feature>
<organism evidence="13 14">
    <name type="scientific">Dipodomys ordii</name>
    <name type="common">Ord's kangaroo rat</name>
    <dbReference type="NCBI Taxonomy" id="10020"/>
    <lineage>
        <taxon>Eukaryota</taxon>
        <taxon>Metazoa</taxon>
        <taxon>Chordata</taxon>
        <taxon>Craniata</taxon>
        <taxon>Vertebrata</taxon>
        <taxon>Euteleostomi</taxon>
        <taxon>Mammalia</taxon>
        <taxon>Eutheria</taxon>
        <taxon>Euarchontoglires</taxon>
        <taxon>Glires</taxon>
        <taxon>Rodentia</taxon>
        <taxon>Castorimorpha</taxon>
        <taxon>Heteromyidae</taxon>
        <taxon>Dipodomyinae</taxon>
        <taxon>Dipodomys</taxon>
    </lineage>
</organism>
<keyword evidence="8" id="KW-0325">Glycoprotein</keyword>
<dbReference type="AlphaFoldDB" id="A0A1S3F8N8"/>
<reference evidence="14" key="1">
    <citation type="submission" date="2025-08" db="UniProtKB">
        <authorList>
            <consortium name="RefSeq"/>
        </authorList>
    </citation>
    <scope>IDENTIFICATION</scope>
    <source>
        <tissue evidence="14">Kidney</tissue>
    </source>
</reference>
<dbReference type="GO" id="GO:0044291">
    <property type="term" value="C:cell-cell contact zone"/>
    <property type="evidence" value="ECO:0007669"/>
    <property type="project" value="TreeGrafter"/>
</dbReference>
<dbReference type="FunCoup" id="A0A1S3F8N8">
    <property type="interactions" value="22"/>
</dbReference>
<keyword evidence="7 12" id="KW-0472">Membrane</keyword>
<dbReference type="RefSeq" id="XP_012873028.1">
    <property type="nucleotide sequence ID" value="XM_013017574.1"/>
</dbReference>
<evidence type="ECO:0000256" key="1">
    <source>
        <dbReference type="ARBA" id="ARBA00002762"/>
    </source>
</evidence>
<evidence type="ECO:0000256" key="8">
    <source>
        <dbReference type="ARBA" id="ARBA00023180"/>
    </source>
</evidence>
<dbReference type="InterPro" id="IPR026609">
    <property type="entry name" value="Opalin"/>
</dbReference>
<feature type="transmembrane region" description="Helical" evidence="12">
    <location>
        <begin position="60"/>
        <end position="83"/>
    </location>
</feature>
<keyword evidence="13" id="KW-1185">Reference proteome</keyword>
<evidence type="ECO:0000256" key="7">
    <source>
        <dbReference type="ARBA" id="ARBA00023136"/>
    </source>
</evidence>
<keyword evidence="4" id="KW-1003">Cell membrane</keyword>
<evidence type="ECO:0000256" key="10">
    <source>
        <dbReference type="ARBA" id="ARBA00031223"/>
    </source>
</evidence>
<dbReference type="OrthoDB" id="9831411at2759"/>
<gene>
    <name evidence="14" type="primary">Opalin</name>
</gene>
<evidence type="ECO:0000256" key="6">
    <source>
        <dbReference type="ARBA" id="ARBA00022989"/>
    </source>
</evidence>